<name>A0A1X2HW54_SYNRA</name>
<dbReference type="GO" id="GO:0005634">
    <property type="term" value="C:nucleus"/>
    <property type="evidence" value="ECO:0007669"/>
    <property type="project" value="UniProtKB-SubCell"/>
</dbReference>
<gene>
    <name evidence="4" type="ORF">BCR43DRAFT_467625</name>
</gene>
<comment type="subcellular location">
    <subcellularLocation>
        <location evidence="2">Nucleus</location>
    </subcellularLocation>
</comment>
<feature type="region of interest" description="Disordered" evidence="3">
    <location>
        <begin position="194"/>
        <end position="219"/>
    </location>
</feature>
<keyword evidence="2" id="KW-0539">Nucleus</keyword>
<reference evidence="4 5" key="1">
    <citation type="submission" date="2016-07" db="EMBL/GenBank/DDBJ databases">
        <title>Pervasive Adenine N6-methylation of Active Genes in Fungi.</title>
        <authorList>
            <consortium name="DOE Joint Genome Institute"/>
            <person name="Mondo S.J."/>
            <person name="Dannebaum R.O."/>
            <person name="Kuo R.C."/>
            <person name="Labutti K."/>
            <person name="Haridas S."/>
            <person name="Kuo A."/>
            <person name="Salamov A."/>
            <person name="Ahrendt S.R."/>
            <person name="Lipzen A."/>
            <person name="Sullivan W."/>
            <person name="Andreopoulos W.B."/>
            <person name="Clum A."/>
            <person name="Lindquist E."/>
            <person name="Daum C."/>
            <person name="Ramamoorthy G.K."/>
            <person name="Gryganskyi A."/>
            <person name="Culley D."/>
            <person name="Magnuson J.K."/>
            <person name="James T.Y."/>
            <person name="O'Malley M.A."/>
            <person name="Stajich J.E."/>
            <person name="Spatafora J.W."/>
            <person name="Visel A."/>
            <person name="Grigoriev I.V."/>
        </authorList>
    </citation>
    <scope>NUCLEOTIDE SEQUENCE [LARGE SCALE GENOMIC DNA]</scope>
    <source>
        <strain evidence="4 5">NRRL 2496</strain>
    </source>
</reference>
<organism evidence="4 5">
    <name type="scientific">Syncephalastrum racemosum</name>
    <name type="common">Filamentous fungus</name>
    <dbReference type="NCBI Taxonomy" id="13706"/>
    <lineage>
        <taxon>Eukaryota</taxon>
        <taxon>Fungi</taxon>
        <taxon>Fungi incertae sedis</taxon>
        <taxon>Mucoromycota</taxon>
        <taxon>Mucoromycotina</taxon>
        <taxon>Mucoromycetes</taxon>
        <taxon>Mucorales</taxon>
        <taxon>Syncephalastraceae</taxon>
        <taxon>Syncephalastrum</taxon>
    </lineage>
</organism>
<feature type="region of interest" description="Disordered" evidence="3">
    <location>
        <begin position="1"/>
        <end position="24"/>
    </location>
</feature>
<comment type="function">
    <text evidence="2">Involved in nuclear export, actin cytoskeleton organization and vesicular transport.</text>
</comment>
<dbReference type="Proteomes" id="UP000242180">
    <property type="component" value="Unassembled WGS sequence"/>
</dbReference>
<dbReference type="STRING" id="13706.A0A1X2HW54"/>
<keyword evidence="2" id="KW-0653">Protein transport</keyword>
<comment type="similarity">
    <text evidence="1 2">Belongs to the BCP1 family.</text>
</comment>
<dbReference type="EMBL" id="MCGN01000001">
    <property type="protein sequence ID" value="ORZ03842.1"/>
    <property type="molecule type" value="Genomic_DNA"/>
</dbReference>
<dbReference type="PANTHER" id="PTHR13261:SF0">
    <property type="entry name" value="BRCA2 AND CDKN1A-INTERACTING PROTEIN"/>
    <property type="match status" value="1"/>
</dbReference>
<dbReference type="FunCoup" id="A0A1X2HW54">
    <property type="interactions" value="794"/>
</dbReference>
<sequence length="299" mass="34485">MKRKAPEEEVKQVESDDDDEGSIGNVQDVVDVDFDFFNPESVDYHALKRLLNQLFSSDAEDLNVGEIVDIMLEENHVGTTVKVDGQESDPYAILTTINMQDKKDNAGIKALRTYLLNKCPKKEQEAVEAILAPTSPKHVGWVVSERFINMPMEIMPPMYTMMQDELKEAAKKGEAYTFEWYMFITKTYKEVESALDEENNDEEEEEEDQQRKKAKKNGKQPVMSSETFYFQPEDEIIAKYAERHFDFKFTNREKESTSDAKRAFSDFGIAPSRRLLFVHHTKFDALVQDIESQCSNNAQ</sequence>
<dbReference type="Pfam" id="PF13862">
    <property type="entry name" value="BCCIP"/>
    <property type="match status" value="1"/>
</dbReference>
<evidence type="ECO:0000313" key="4">
    <source>
        <dbReference type="EMBL" id="ORZ03842.1"/>
    </source>
</evidence>
<evidence type="ECO:0000256" key="1">
    <source>
        <dbReference type="ARBA" id="ARBA00006781"/>
    </source>
</evidence>
<proteinExistence type="inferred from homology"/>
<protein>
    <recommendedName>
        <fullName evidence="2">Protein BCP1</fullName>
    </recommendedName>
</protein>
<dbReference type="InParanoid" id="A0A1X2HW54"/>
<dbReference type="InterPro" id="IPR025602">
    <property type="entry name" value="BCP1_family"/>
</dbReference>
<keyword evidence="5" id="KW-1185">Reference proteome</keyword>
<feature type="compositionally biased region" description="Acidic residues" evidence="3">
    <location>
        <begin position="194"/>
        <end position="208"/>
    </location>
</feature>
<keyword evidence="2" id="KW-0813">Transport</keyword>
<accession>A0A1X2HW54</accession>
<feature type="compositionally biased region" description="Basic and acidic residues" evidence="3">
    <location>
        <begin position="1"/>
        <end position="14"/>
    </location>
</feature>
<dbReference type="PIRSF" id="PIRSF028983">
    <property type="entry name" value="BCP1"/>
    <property type="match status" value="1"/>
</dbReference>
<dbReference type="OrthoDB" id="27543at2759"/>
<dbReference type="OMA" id="VKFYRKE"/>
<comment type="caution">
    <text evidence="4">The sequence shown here is derived from an EMBL/GenBank/DDBJ whole genome shotgun (WGS) entry which is preliminary data.</text>
</comment>
<evidence type="ECO:0000313" key="5">
    <source>
        <dbReference type="Proteomes" id="UP000242180"/>
    </source>
</evidence>
<dbReference type="GO" id="GO:0015031">
    <property type="term" value="P:protein transport"/>
    <property type="evidence" value="ECO:0007669"/>
    <property type="project" value="UniProtKB-KW"/>
</dbReference>
<evidence type="ECO:0000256" key="3">
    <source>
        <dbReference type="SAM" id="MobiDB-lite"/>
    </source>
</evidence>
<dbReference type="AlphaFoldDB" id="A0A1X2HW54"/>
<dbReference type="PANTHER" id="PTHR13261">
    <property type="entry name" value="BRCA2 AND CDKN1A INTERACTING PROTEIN"/>
    <property type="match status" value="1"/>
</dbReference>
<evidence type="ECO:0000256" key="2">
    <source>
        <dbReference type="PIRNR" id="PIRNR028983"/>
    </source>
</evidence>